<name>A0A855XVV7_9BACL</name>
<sequence length="151" mass="16622">MSINHSLNTTHPYWIENVGGREREAMTPHPVVVEVRQVASNQIVVTYDQPADLASATNISNYWIRSNMASPSDIASVGMGEAITKDNSIRADRGMITPINNSKTRFVITFNVNATMGVLYILLPCFVNLEGRSGFTGGNWGPFSRNMFIGL</sequence>
<gene>
    <name evidence="2" type="ORF">DET54_12050</name>
    <name evidence="1" type="ORF">DET56_10774</name>
</gene>
<reference evidence="1 3" key="1">
    <citation type="submission" date="2018-05" db="EMBL/GenBank/DDBJ databases">
        <title>Freshwater and sediment microbial communities from various areas in North America, analyzing microbe dynamics in response to fracking.</title>
        <authorList>
            <person name="Lamendella R."/>
        </authorList>
    </citation>
    <scope>NUCLEOTIDE SEQUENCE [LARGE SCALE GENOMIC DNA]</scope>
    <source>
        <strain evidence="1 3">DB-3</strain>
        <strain evidence="2 4">NG-13</strain>
    </source>
</reference>
<dbReference type="EMBL" id="QLLI01000020">
    <property type="protein sequence ID" value="RAI85891.1"/>
    <property type="molecule type" value="Genomic_DNA"/>
</dbReference>
<proteinExistence type="predicted"/>
<comment type="caution">
    <text evidence="1">The sequence shown here is derived from an EMBL/GenBank/DDBJ whole genome shotgun (WGS) entry which is preliminary data.</text>
</comment>
<protein>
    <submittedName>
        <fullName evidence="1">Uncharacterized protein</fullName>
    </submittedName>
</protein>
<dbReference type="EMBL" id="QGTZ01000007">
    <property type="protein sequence ID" value="PWW38673.1"/>
    <property type="molecule type" value="Genomic_DNA"/>
</dbReference>
<keyword evidence="4" id="KW-1185">Reference proteome</keyword>
<accession>A0A855XVV7</accession>
<dbReference type="Proteomes" id="UP000247078">
    <property type="component" value="Unassembled WGS sequence"/>
</dbReference>
<dbReference type="Proteomes" id="UP000248827">
    <property type="component" value="Unassembled WGS sequence"/>
</dbReference>
<dbReference type="RefSeq" id="WP_309086280.1">
    <property type="nucleotide sequence ID" value="NZ_QGTZ01000007.1"/>
</dbReference>
<evidence type="ECO:0000313" key="2">
    <source>
        <dbReference type="EMBL" id="RAI85891.1"/>
    </source>
</evidence>
<evidence type="ECO:0000313" key="1">
    <source>
        <dbReference type="EMBL" id="PWW38673.1"/>
    </source>
</evidence>
<evidence type="ECO:0000313" key="3">
    <source>
        <dbReference type="Proteomes" id="UP000247078"/>
    </source>
</evidence>
<dbReference type="AlphaFoldDB" id="A0A855XVV7"/>
<organism evidence="1 3">
    <name type="scientific">Paenibacillus pabuli</name>
    <dbReference type="NCBI Taxonomy" id="1472"/>
    <lineage>
        <taxon>Bacteria</taxon>
        <taxon>Bacillati</taxon>
        <taxon>Bacillota</taxon>
        <taxon>Bacilli</taxon>
        <taxon>Bacillales</taxon>
        <taxon>Paenibacillaceae</taxon>
        <taxon>Paenibacillus</taxon>
    </lineage>
</organism>
<evidence type="ECO:0000313" key="4">
    <source>
        <dbReference type="Proteomes" id="UP000248827"/>
    </source>
</evidence>